<evidence type="ECO:0000313" key="7">
    <source>
        <dbReference type="EMBL" id="MDY0393790.1"/>
    </source>
</evidence>
<dbReference type="Pfam" id="PF12833">
    <property type="entry name" value="HTH_18"/>
    <property type="match status" value="1"/>
</dbReference>
<evidence type="ECO:0000256" key="3">
    <source>
        <dbReference type="ARBA" id="ARBA00023163"/>
    </source>
</evidence>
<dbReference type="InterPro" id="IPR001789">
    <property type="entry name" value="Sig_transdc_resp-reg_receiver"/>
</dbReference>
<dbReference type="PROSITE" id="PS01124">
    <property type="entry name" value="HTH_ARAC_FAMILY_2"/>
    <property type="match status" value="1"/>
</dbReference>
<gene>
    <name evidence="7" type="ORF">RWE15_04140</name>
</gene>
<feature type="domain" description="Response regulatory" evidence="6">
    <location>
        <begin position="1"/>
        <end position="84"/>
    </location>
</feature>
<keyword evidence="4" id="KW-0597">Phosphoprotein</keyword>
<name>A0ABU5C3Z5_9BACI</name>
<dbReference type="InterPro" id="IPR011006">
    <property type="entry name" value="CheY-like_superfamily"/>
</dbReference>
<keyword evidence="2 7" id="KW-0238">DNA-binding</keyword>
<dbReference type="EMBL" id="JAWDIP010000003">
    <property type="protein sequence ID" value="MDY0393790.1"/>
    <property type="molecule type" value="Genomic_DNA"/>
</dbReference>
<feature type="modified residue" description="4-aspartylphosphate" evidence="4">
    <location>
        <position position="19"/>
    </location>
</feature>
<dbReference type="SUPFAM" id="SSF46689">
    <property type="entry name" value="Homeodomain-like"/>
    <property type="match status" value="2"/>
</dbReference>
<keyword evidence="8" id="KW-1185">Reference proteome</keyword>
<protein>
    <submittedName>
        <fullName evidence="7">DNA-binding response regulator</fullName>
    </submittedName>
</protein>
<dbReference type="PANTHER" id="PTHR43280:SF28">
    <property type="entry name" value="HTH-TYPE TRANSCRIPTIONAL ACTIVATOR RHAS"/>
    <property type="match status" value="1"/>
</dbReference>
<evidence type="ECO:0000313" key="8">
    <source>
        <dbReference type="Proteomes" id="UP001281447"/>
    </source>
</evidence>
<dbReference type="Gene3D" id="1.10.10.60">
    <property type="entry name" value="Homeodomain-like"/>
    <property type="match status" value="2"/>
</dbReference>
<organism evidence="7 8">
    <name type="scientific">Tigheibacillus halophilus</name>
    <dbReference type="NCBI Taxonomy" id="361280"/>
    <lineage>
        <taxon>Bacteria</taxon>
        <taxon>Bacillati</taxon>
        <taxon>Bacillota</taxon>
        <taxon>Bacilli</taxon>
        <taxon>Bacillales</taxon>
        <taxon>Bacillaceae</taxon>
        <taxon>Tigheibacillus</taxon>
    </lineage>
</organism>
<sequence length="222" mass="25447">MKKGELLLKKIKPSILFLDVSLPNGNGMELGQKALEWNPDISVIVVTYLKEFDLVHCSINLGFAGYLLKPFSKTDIHMLVERIHIHSLSTESKKVFRQENNKKQTPDLANPIQTALQFIQNRYMEQITLDETAQKVYLSTSHFSRSFKEETGVTFVDYLMTYRIDQSKMLLKTTTLPMEVIANQVGFTSAAYFSTAFKKEGKLYPFRISFIILGEIRNGSNY</sequence>
<dbReference type="GO" id="GO:0003677">
    <property type="term" value="F:DNA binding"/>
    <property type="evidence" value="ECO:0007669"/>
    <property type="project" value="UniProtKB-KW"/>
</dbReference>
<dbReference type="SUPFAM" id="SSF52172">
    <property type="entry name" value="CheY-like"/>
    <property type="match status" value="1"/>
</dbReference>
<reference evidence="7 8" key="1">
    <citation type="submission" date="2023-10" db="EMBL/GenBank/DDBJ databases">
        <title>Virgibacillus halophilus 5B73C genome.</title>
        <authorList>
            <person name="Miliotis G."/>
            <person name="Sengupta P."/>
            <person name="Hameed A."/>
            <person name="Chuvochina M."/>
            <person name="Mcdonagh F."/>
            <person name="Simpson A.C."/>
            <person name="Singh N.K."/>
            <person name="Rekha P.D."/>
            <person name="Raman K."/>
            <person name="Hugenholtz P."/>
            <person name="Venkateswaran K."/>
        </authorList>
    </citation>
    <scope>NUCLEOTIDE SEQUENCE [LARGE SCALE GENOMIC DNA]</scope>
    <source>
        <strain evidence="7 8">5B73C</strain>
    </source>
</reference>
<comment type="caution">
    <text evidence="7">The sequence shown here is derived from an EMBL/GenBank/DDBJ whole genome shotgun (WGS) entry which is preliminary data.</text>
</comment>
<evidence type="ECO:0000259" key="6">
    <source>
        <dbReference type="PROSITE" id="PS50110"/>
    </source>
</evidence>
<dbReference type="SMART" id="SM00342">
    <property type="entry name" value="HTH_ARAC"/>
    <property type="match status" value="1"/>
</dbReference>
<dbReference type="Proteomes" id="UP001281447">
    <property type="component" value="Unassembled WGS sequence"/>
</dbReference>
<dbReference type="Gene3D" id="3.40.50.2300">
    <property type="match status" value="1"/>
</dbReference>
<dbReference type="InterPro" id="IPR018060">
    <property type="entry name" value="HTH_AraC"/>
</dbReference>
<evidence type="ECO:0000259" key="5">
    <source>
        <dbReference type="PROSITE" id="PS01124"/>
    </source>
</evidence>
<feature type="domain" description="HTH araC/xylS-type" evidence="5">
    <location>
        <begin position="113"/>
        <end position="211"/>
    </location>
</feature>
<keyword evidence="3" id="KW-0804">Transcription</keyword>
<dbReference type="InterPro" id="IPR009057">
    <property type="entry name" value="Homeodomain-like_sf"/>
</dbReference>
<evidence type="ECO:0000256" key="1">
    <source>
        <dbReference type="ARBA" id="ARBA00023015"/>
    </source>
</evidence>
<dbReference type="PROSITE" id="PS50110">
    <property type="entry name" value="RESPONSE_REGULATORY"/>
    <property type="match status" value="1"/>
</dbReference>
<keyword evidence="1" id="KW-0805">Transcription regulation</keyword>
<accession>A0ABU5C3Z5</accession>
<proteinExistence type="predicted"/>
<evidence type="ECO:0000256" key="2">
    <source>
        <dbReference type="ARBA" id="ARBA00023125"/>
    </source>
</evidence>
<evidence type="ECO:0000256" key="4">
    <source>
        <dbReference type="PROSITE-ProRule" id="PRU00169"/>
    </source>
</evidence>
<dbReference type="Pfam" id="PF00072">
    <property type="entry name" value="Response_reg"/>
    <property type="match status" value="1"/>
</dbReference>
<dbReference type="PANTHER" id="PTHR43280">
    <property type="entry name" value="ARAC-FAMILY TRANSCRIPTIONAL REGULATOR"/>
    <property type="match status" value="1"/>
</dbReference>